<accession>A0A2A4J1M7</accession>
<dbReference type="EMBL" id="NWSH01004148">
    <property type="protein sequence ID" value="PCG65424.1"/>
    <property type="molecule type" value="Genomic_DNA"/>
</dbReference>
<dbReference type="PANTHER" id="PTHR14614:SF39">
    <property type="entry name" value="HISTIDINE PROTEIN METHYLTRANSFERASE 1 HOMOLOG"/>
    <property type="match status" value="1"/>
</dbReference>
<dbReference type="CDD" id="cd02440">
    <property type="entry name" value="AdoMet_MTases"/>
    <property type="match status" value="1"/>
</dbReference>
<evidence type="ECO:0000256" key="4">
    <source>
        <dbReference type="ARBA" id="ARBA00022490"/>
    </source>
</evidence>
<evidence type="ECO:0000256" key="7">
    <source>
        <dbReference type="ARBA" id="ARBA00022691"/>
    </source>
</evidence>
<dbReference type="GO" id="GO:0032259">
    <property type="term" value="P:methylation"/>
    <property type="evidence" value="ECO:0007669"/>
    <property type="project" value="UniProtKB-KW"/>
</dbReference>
<evidence type="ECO:0000256" key="5">
    <source>
        <dbReference type="ARBA" id="ARBA00022603"/>
    </source>
</evidence>
<reference evidence="10" key="1">
    <citation type="submission" date="2017-09" db="EMBL/GenBank/DDBJ databases">
        <title>Contemporary evolution of a Lepidopteran species, Heliothis virescens, in response to modern agricultural practices.</title>
        <authorList>
            <person name="Fritz M.L."/>
            <person name="Deyonke A.M."/>
            <person name="Papanicolaou A."/>
            <person name="Micinski S."/>
            <person name="Westbrook J."/>
            <person name="Gould F."/>
        </authorList>
    </citation>
    <scope>NUCLEOTIDE SEQUENCE [LARGE SCALE GENOMIC DNA]</scope>
    <source>
        <strain evidence="10">HvINT-</strain>
        <tissue evidence="10">Whole body</tissue>
    </source>
</reference>
<keyword evidence="7" id="KW-0949">S-adenosyl-L-methionine</keyword>
<dbReference type="STRING" id="7102.A0A2A4J1M7"/>
<dbReference type="EC" id="2.1.1.85" evidence="3"/>
<name>A0A2A4J1M7_HELVI</name>
<keyword evidence="4" id="KW-0963">Cytoplasm</keyword>
<protein>
    <recommendedName>
        <fullName evidence="3">protein-histidine N-methyltransferase</fullName>
        <ecNumber evidence="3">2.1.1.85</ecNumber>
    </recommendedName>
</protein>
<organism evidence="10">
    <name type="scientific">Heliothis virescens</name>
    <name type="common">Tobacco budworm moth</name>
    <dbReference type="NCBI Taxonomy" id="7102"/>
    <lineage>
        <taxon>Eukaryota</taxon>
        <taxon>Metazoa</taxon>
        <taxon>Ecdysozoa</taxon>
        <taxon>Arthropoda</taxon>
        <taxon>Hexapoda</taxon>
        <taxon>Insecta</taxon>
        <taxon>Pterygota</taxon>
        <taxon>Neoptera</taxon>
        <taxon>Endopterygota</taxon>
        <taxon>Lepidoptera</taxon>
        <taxon>Glossata</taxon>
        <taxon>Ditrysia</taxon>
        <taxon>Noctuoidea</taxon>
        <taxon>Noctuidae</taxon>
        <taxon>Heliothinae</taxon>
        <taxon>Heliothis</taxon>
    </lineage>
</organism>
<gene>
    <name evidence="10" type="ORF">B5V51_9222</name>
</gene>
<evidence type="ECO:0000256" key="9">
    <source>
        <dbReference type="ARBA" id="ARBA00038126"/>
    </source>
</evidence>
<comment type="subcellular location">
    <subcellularLocation>
        <location evidence="2">Cytoplasm</location>
    </subcellularLocation>
    <subcellularLocation>
        <location evidence="1">Nucleus</location>
    </subcellularLocation>
</comment>
<keyword evidence="5" id="KW-0489">Methyltransferase</keyword>
<dbReference type="Gene3D" id="3.40.50.150">
    <property type="entry name" value="Vaccinia Virus protein VP39"/>
    <property type="match status" value="1"/>
</dbReference>
<dbReference type="GO" id="GO:0005737">
    <property type="term" value="C:cytoplasm"/>
    <property type="evidence" value="ECO:0007669"/>
    <property type="project" value="UniProtKB-SubCell"/>
</dbReference>
<dbReference type="GO" id="GO:0018064">
    <property type="term" value="F:protein-L-histidine N-tele-methyltransferase activity"/>
    <property type="evidence" value="ECO:0007669"/>
    <property type="project" value="UniProtKB-EC"/>
</dbReference>
<dbReference type="PANTHER" id="PTHR14614">
    <property type="entry name" value="HEPATOCELLULAR CARCINOMA-ASSOCIATED ANTIGEN"/>
    <property type="match status" value="1"/>
</dbReference>
<dbReference type="Pfam" id="PF10294">
    <property type="entry name" value="Methyltransf_16"/>
    <property type="match status" value="1"/>
</dbReference>
<evidence type="ECO:0000256" key="2">
    <source>
        <dbReference type="ARBA" id="ARBA00004496"/>
    </source>
</evidence>
<evidence type="ECO:0000256" key="1">
    <source>
        <dbReference type="ARBA" id="ARBA00004123"/>
    </source>
</evidence>
<comment type="caution">
    <text evidence="10">The sequence shown here is derived from an EMBL/GenBank/DDBJ whole genome shotgun (WGS) entry which is preliminary data.</text>
</comment>
<dbReference type="SUPFAM" id="SSF53335">
    <property type="entry name" value="S-adenosyl-L-methionine-dependent methyltransferases"/>
    <property type="match status" value="1"/>
</dbReference>
<dbReference type="GO" id="GO:0005634">
    <property type="term" value="C:nucleus"/>
    <property type="evidence" value="ECO:0007669"/>
    <property type="project" value="UniProtKB-SubCell"/>
</dbReference>
<keyword evidence="8" id="KW-0539">Nucleus</keyword>
<dbReference type="InterPro" id="IPR029063">
    <property type="entry name" value="SAM-dependent_MTases_sf"/>
</dbReference>
<dbReference type="AlphaFoldDB" id="A0A2A4J1M7"/>
<dbReference type="InterPro" id="IPR019410">
    <property type="entry name" value="Methyltransf_16"/>
</dbReference>
<comment type="similarity">
    <text evidence="9">Belongs to the methyltransferase superfamily. METTL18 family.</text>
</comment>
<evidence type="ECO:0000256" key="6">
    <source>
        <dbReference type="ARBA" id="ARBA00022679"/>
    </source>
</evidence>
<evidence type="ECO:0000256" key="3">
    <source>
        <dbReference type="ARBA" id="ARBA00012533"/>
    </source>
</evidence>
<sequence>MFACGDVEIGHVVVSGAMATIEESGFKNVIELAEKEHSDLVAGKYEGGLKIWECTYDLIQYLAENLTEIQFENSNVLDLGCGAGILGIYAFLNNSKVTFQDYNKEVLEHLTIPNVFLNIEEEEDREKEIKRCKFYSGDWDSFNKKLPQSEVFNIILTSETIYNESNYDKLIKLFVDRLSKDGAAYVAAKTYYFGVGGGVRQFEQNIIKNGHLTSKVCWKSEGGIQREILKITKLTE</sequence>
<proteinExistence type="inferred from homology"/>
<evidence type="ECO:0000313" key="10">
    <source>
        <dbReference type="EMBL" id="PCG65424.1"/>
    </source>
</evidence>
<keyword evidence="6" id="KW-0808">Transferase</keyword>
<evidence type="ECO:0000256" key="8">
    <source>
        <dbReference type="ARBA" id="ARBA00023242"/>
    </source>
</evidence>